<keyword evidence="8 13" id="KW-0547">Nucleotide-binding</keyword>
<sequence length="327" mass="34667">MHPPAFWQRPPDRPGLAARLLSPLGRLYGAATARRLASTSGERVGVPVICVGNLNAGGTGKTPTVIALQQMLADRAPHVVSRGYGGRLEGPIRVDPLRHTAEDVGDEPLLLAAFGPVWVSRDRAAGARAAQSAGAGAILLDDGFQNPALVKDLSIVVVDASHGFGNGLCLPAGPLRESVAQGLPRADLVLSIGKPAAQLTFDTRWASQIPCARLRGELQPLETGMDWAGTPVLAFAGIGHPEKFFATLRDLGANLLRTEALDDHQPLSGALLARLQTEARQLGAQLVTTEKDAVRLPQDLRRDVLTLPVRLVIEDAAPLRAALDRLF</sequence>
<keyword evidence="6 13" id="KW-0441">Lipid A biosynthesis</keyword>
<evidence type="ECO:0000313" key="15">
    <source>
        <dbReference type="Proteomes" id="UP000198796"/>
    </source>
</evidence>
<dbReference type="PANTHER" id="PTHR42724">
    <property type="entry name" value="TETRAACYLDISACCHARIDE 4'-KINASE"/>
    <property type="match status" value="1"/>
</dbReference>
<evidence type="ECO:0000256" key="3">
    <source>
        <dbReference type="ARBA" id="ARBA00012071"/>
    </source>
</evidence>
<evidence type="ECO:0000256" key="9">
    <source>
        <dbReference type="ARBA" id="ARBA00022777"/>
    </source>
</evidence>
<dbReference type="GO" id="GO:0009245">
    <property type="term" value="P:lipid A biosynthetic process"/>
    <property type="evidence" value="ECO:0007669"/>
    <property type="project" value="UniProtKB-UniRule"/>
</dbReference>
<dbReference type="EMBL" id="FOJU01000002">
    <property type="protein sequence ID" value="SFA89255.1"/>
    <property type="molecule type" value="Genomic_DNA"/>
</dbReference>
<dbReference type="Proteomes" id="UP000198796">
    <property type="component" value="Unassembled WGS sequence"/>
</dbReference>
<name>A0A1I0WKD4_9RHOB</name>
<comment type="similarity">
    <text evidence="13">Belongs to the LpxK family.</text>
</comment>
<evidence type="ECO:0000256" key="6">
    <source>
        <dbReference type="ARBA" id="ARBA00022556"/>
    </source>
</evidence>
<comment type="pathway">
    <text evidence="2 13">Glycolipid biosynthesis; lipid IV(A) biosynthesis; lipid IV(A) from (3R)-3-hydroxytetradecanoyl-[acyl-carrier-protein] and UDP-N-acetyl-alpha-D-glucosamine: step 6/6.</text>
</comment>
<evidence type="ECO:0000256" key="11">
    <source>
        <dbReference type="ARBA" id="ARBA00023098"/>
    </source>
</evidence>
<evidence type="ECO:0000256" key="8">
    <source>
        <dbReference type="ARBA" id="ARBA00022741"/>
    </source>
</evidence>
<keyword evidence="5 13" id="KW-0444">Lipid biosynthesis</keyword>
<dbReference type="Pfam" id="PF02606">
    <property type="entry name" value="LpxK"/>
    <property type="match status" value="1"/>
</dbReference>
<evidence type="ECO:0000256" key="5">
    <source>
        <dbReference type="ARBA" id="ARBA00022516"/>
    </source>
</evidence>
<dbReference type="PANTHER" id="PTHR42724:SF1">
    <property type="entry name" value="TETRAACYLDISACCHARIDE 4'-KINASE, MITOCHONDRIAL-RELATED"/>
    <property type="match status" value="1"/>
</dbReference>
<accession>A0A1I0WKD4</accession>
<dbReference type="OrthoDB" id="9766423at2"/>
<dbReference type="GO" id="GO:0005524">
    <property type="term" value="F:ATP binding"/>
    <property type="evidence" value="ECO:0007669"/>
    <property type="project" value="UniProtKB-UniRule"/>
</dbReference>
<keyword evidence="11 13" id="KW-0443">Lipid metabolism</keyword>
<dbReference type="UniPathway" id="UPA00359">
    <property type="reaction ID" value="UER00482"/>
</dbReference>
<comment type="function">
    <text evidence="1 13">Transfers the gamma-phosphate of ATP to the 4'-position of a tetraacyldisaccharide 1-phosphate intermediate (termed DS-1-P) to form tetraacyldisaccharide 1,4'-bis-phosphate (lipid IVA).</text>
</comment>
<protein>
    <recommendedName>
        <fullName evidence="4 13">Tetraacyldisaccharide 4'-kinase</fullName>
        <ecNumber evidence="3 13">2.7.1.130</ecNumber>
    </recommendedName>
    <alternativeName>
        <fullName evidence="12 13">Lipid A 4'-kinase</fullName>
    </alternativeName>
</protein>
<keyword evidence="10 13" id="KW-0067">ATP-binding</keyword>
<proteinExistence type="inferred from homology"/>
<gene>
    <name evidence="13" type="primary">lpxK</name>
    <name evidence="14" type="ORF">SAMN05421688_1529</name>
</gene>
<dbReference type="NCBIfam" id="TIGR00682">
    <property type="entry name" value="lpxK"/>
    <property type="match status" value="1"/>
</dbReference>
<evidence type="ECO:0000256" key="10">
    <source>
        <dbReference type="ARBA" id="ARBA00022840"/>
    </source>
</evidence>
<dbReference type="GO" id="GO:0009244">
    <property type="term" value="P:lipopolysaccharide core region biosynthetic process"/>
    <property type="evidence" value="ECO:0007669"/>
    <property type="project" value="TreeGrafter"/>
</dbReference>
<keyword evidence="15" id="KW-1185">Reference proteome</keyword>
<evidence type="ECO:0000256" key="7">
    <source>
        <dbReference type="ARBA" id="ARBA00022679"/>
    </source>
</evidence>
<keyword evidence="7 13" id="KW-0808">Transferase</keyword>
<evidence type="ECO:0000313" key="14">
    <source>
        <dbReference type="EMBL" id="SFA89255.1"/>
    </source>
</evidence>
<dbReference type="RefSeq" id="WP_092062595.1">
    <property type="nucleotide sequence ID" value="NZ_FOJU01000002.1"/>
</dbReference>
<keyword evidence="9 13" id="KW-0418">Kinase</keyword>
<feature type="binding site" evidence="13">
    <location>
        <begin position="55"/>
        <end position="62"/>
    </location>
    <ligand>
        <name>ATP</name>
        <dbReference type="ChEBI" id="CHEBI:30616"/>
    </ligand>
</feature>
<evidence type="ECO:0000256" key="2">
    <source>
        <dbReference type="ARBA" id="ARBA00004870"/>
    </source>
</evidence>
<dbReference type="EC" id="2.7.1.130" evidence="3 13"/>
<evidence type="ECO:0000256" key="13">
    <source>
        <dbReference type="HAMAP-Rule" id="MF_00409"/>
    </source>
</evidence>
<evidence type="ECO:0000256" key="12">
    <source>
        <dbReference type="ARBA" id="ARBA00029757"/>
    </source>
</evidence>
<dbReference type="STRING" id="871651.SAMN05421688_1529"/>
<dbReference type="GO" id="GO:0005886">
    <property type="term" value="C:plasma membrane"/>
    <property type="evidence" value="ECO:0007669"/>
    <property type="project" value="TreeGrafter"/>
</dbReference>
<evidence type="ECO:0000256" key="4">
    <source>
        <dbReference type="ARBA" id="ARBA00016436"/>
    </source>
</evidence>
<dbReference type="GO" id="GO:0009029">
    <property type="term" value="F:lipid-A 4'-kinase activity"/>
    <property type="evidence" value="ECO:0007669"/>
    <property type="project" value="UniProtKB-UniRule"/>
</dbReference>
<organism evidence="14 15">
    <name type="scientific">Poseidonocella pacifica</name>
    <dbReference type="NCBI Taxonomy" id="871651"/>
    <lineage>
        <taxon>Bacteria</taxon>
        <taxon>Pseudomonadati</taxon>
        <taxon>Pseudomonadota</taxon>
        <taxon>Alphaproteobacteria</taxon>
        <taxon>Rhodobacterales</taxon>
        <taxon>Roseobacteraceae</taxon>
        <taxon>Poseidonocella</taxon>
    </lineage>
</organism>
<evidence type="ECO:0000256" key="1">
    <source>
        <dbReference type="ARBA" id="ARBA00002274"/>
    </source>
</evidence>
<comment type="catalytic activity">
    <reaction evidence="13">
        <text>a lipid A disaccharide + ATP = a lipid IVA + ADP + H(+)</text>
        <dbReference type="Rhea" id="RHEA:67840"/>
        <dbReference type="ChEBI" id="CHEBI:15378"/>
        <dbReference type="ChEBI" id="CHEBI:30616"/>
        <dbReference type="ChEBI" id="CHEBI:176343"/>
        <dbReference type="ChEBI" id="CHEBI:176425"/>
        <dbReference type="ChEBI" id="CHEBI:456216"/>
        <dbReference type="EC" id="2.7.1.130"/>
    </reaction>
</comment>
<reference evidence="14 15" key="1">
    <citation type="submission" date="2016-10" db="EMBL/GenBank/DDBJ databases">
        <authorList>
            <person name="de Groot N.N."/>
        </authorList>
    </citation>
    <scope>NUCLEOTIDE SEQUENCE [LARGE SCALE GENOMIC DNA]</scope>
    <source>
        <strain evidence="14 15">DSM 29316</strain>
    </source>
</reference>
<dbReference type="InterPro" id="IPR003758">
    <property type="entry name" value="LpxK"/>
</dbReference>
<dbReference type="HAMAP" id="MF_00409">
    <property type="entry name" value="LpxK"/>
    <property type="match status" value="1"/>
</dbReference>
<dbReference type="AlphaFoldDB" id="A0A1I0WKD4"/>